<evidence type="ECO:0000256" key="1">
    <source>
        <dbReference type="SAM" id="Phobius"/>
    </source>
</evidence>
<protein>
    <recommendedName>
        <fullName evidence="4">Pilus assembly protein</fullName>
    </recommendedName>
</protein>
<comment type="caution">
    <text evidence="2">The sequence shown here is derived from an EMBL/GenBank/DDBJ whole genome shotgun (WGS) entry which is preliminary data.</text>
</comment>
<dbReference type="EMBL" id="BROH01000001">
    <property type="protein sequence ID" value="GKY86895.1"/>
    <property type="molecule type" value="Genomic_DNA"/>
</dbReference>
<accession>A0ABQ5LPG8</accession>
<feature type="transmembrane region" description="Helical" evidence="1">
    <location>
        <begin position="20"/>
        <end position="42"/>
    </location>
</feature>
<proteinExistence type="predicted"/>
<keyword evidence="1" id="KW-0812">Transmembrane</keyword>
<name>A0ABQ5LPG8_9RHOB</name>
<keyword evidence="1" id="KW-0472">Membrane</keyword>
<evidence type="ECO:0008006" key="4">
    <source>
        <dbReference type="Google" id="ProtNLM"/>
    </source>
</evidence>
<dbReference type="Proteomes" id="UP001144205">
    <property type="component" value="Unassembled WGS sequence"/>
</dbReference>
<reference evidence="2" key="1">
    <citation type="journal article" date="2023" name="Int. J. Syst. Evol. Microbiol.">
        <title>Sinisalibacter aestuarii sp. nov., isolated from estuarine sediment of the Arakawa River.</title>
        <authorList>
            <person name="Arafat S.T."/>
            <person name="Hirano S."/>
            <person name="Sato A."/>
            <person name="Takeuchi K."/>
            <person name="Yasuda T."/>
            <person name="Terahara T."/>
            <person name="Hamada M."/>
            <person name="Kobayashi T."/>
        </authorList>
    </citation>
    <scope>NUCLEOTIDE SEQUENCE</scope>
    <source>
        <strain evidence="2">B-399</strain>
    </source>
</reference>
<evidence type="ECO:0000313" key="3">
    <source>
        <dbReference type="Proteomes" id="UP001144205"/>
    </source>
</evidence>
<keyword evidence="1" id="KW-1133">Transmembrane helix</keyword>
<dbReference type="RefSeq" id="WP_281840840.1">
    <property type="nucleotide sequence ID" value="NZ_BROH01000001.1"/>
</dbReference>
<keyword evidence="3" id="KW-1185">Reference proteome</keyword>
<gene>
    <name evidence="2" type="ORF">STA1M1_07640</name>
</gene>
<organism evidence="2 3">
    <name type="scientific">Sinisalibacter aestuarii</name>
    <dbReference type="NCBI Taxonomy" id="2949426"/>
    <lineage>
        <taxon>Bacteria</taxon>
        <taxon>Pseudomonadati</taxon>
        <taxon>Pseudomonadota</taxon>
        <taxon>Alphaproteobacteria</taxon>
        <taxon>Rhodobacterales</taxon>
        <taxon>Roseobacteraceae</taxon>
        <taxon>Sinisalibacter</taxon>
    </lineage>
</organism>
<sequence>MWFRFNRFAKAEDGNAVIDWIVLMSGVVLMAISVVITITSNVHTITDDTMERVEQMEDFRPA</sequence>
<evidence type="ECO:0000313" key="2">
    <source>
        <dbReference type="EMBL" id="GKY86895.1"/>
    </source>
</evidence>